<dbReference type="InterPro" id="IPR006059">
    <property type="entry name" value="SBP"/>
</dbReference>
<feature type="signal peptide" evidence="2">
    <location>
        <begin position="1"/>
        <end position="22"/>
    </location>
</feature>
<organism evidence="3 4">
    <name type="scientific">Youxingia wuxianensis</name>
    <dbReference type="NCBI Taxonomy" id="2763678"/>
    <lineage>
        <taxon>Bacteria</taxon>
        <taxon>Bacillati</taxon>
        <taxon>Bacillota</taxon>
        <taxon>Clostridia</taxon>
        <taxon>Eubacteriales</taxon>
        <taxon>Oscillospiraceae</taxon>
        <taxon>Youxingia</taxon>
    </lineage>
</organism>
<keyword evidence="4" id="KW-1185">Reference proteome</keyword>
<gene>
    <name evidence="3" type="ORF">H8705_07440</name>
</gene>
<dbReference type="PROSITE" id="PS51257">
    <property type="entry name" value="PROKAR_LIPOPROTEIN"/>
    <property type="match status" value="1"/>
</dbReference>
<dbReference type="EMBL" id="JACRTD010000004">
    <property type="protein sequence ID" value="MBC8585414.1"/>
    <property type="molecule type" value="Genomic_DNA"/>
</dbReference>
<evidence type="ECO:0000256" key="2">
    <source>
        <dbReference type="SAM" id="SignalP"/>
    </source>
</evidence>
<dbReference type="Gene3D" id="3.40.190.10">
    <property type="entry name" value="Periplasmic binding protein-like II"/>
    <property type="match status" value="2"/>
</dbReference>
<keyword evidence="2" id="KW-0732">Signal</keyword>
<reference evidence="3" key="1">
    <citation type="submission" date="2020-08" db="EMBL/GenBank/DDBJ databases">
        <title>Genome public.</title>
        <authorList>
            <person name="Liu C."/>
            <person name="Sun Q."/>
        </authorList>
    </citation>
    <scope>NUCLEOTIDE SEQUENCE</scope>
    <source>
        <strain evidence="3">NSJ-64</strain>
    </source>
</reference>
<sequence length="447" mass="48852">MKRISWLALLVCIMMIVTSCGTSNPPAQTPSSDAPVSGAPAEGETPAPSAEKMTVTYMQSGINDEAAKALAAKFKEEHGVEVEVVAFPWDVLRQNNTTDILSGNHQYSVMSGGAYLVDIFSHMTPLTSYIEKDGFGEGLIPGLMDKTNYYEGEVIGIPYNLDAYGIVYRKDLFEEYGIALPTTWAEFYDCLEQLKAKLPPEIAPYAFAGGAPEQVGNLFLARYAGYYINSDGNYEIEEEKAAKAIEDIIKTYSYGPNNISSLSIDQANALFLQGNAAMTECWPSFLYGAATDPSQSSVVGKWGIAPYPTDGGVPFLSCWNMFIPKEIEDTDTAWQWVKEFASEENALDFFLDYNMAPIYSSVYTSPEVVEKFGEGAFDGHMQNVANAFDFPMSGEGQDIICRIVGDALVGKITSAQAAAQINQNLSSLTVTPQVLELAARDPRFIQK</sequence>
<protein>
    <submittedName>
        <fullName evidence="3">Extracellular solute-binding protein</fullName>
    </submittedName>
</protein>
<evidence type="ECO:0000313" key="3">
    <source>
        <dbReference type="EMBL" id="MBC8585414.1"/>
    </source>
</evidence>
<dbReference type="Pfam" id="PF01547">
    <property type="entry name" value="SBP_bac_1"/>
    <property type="match status" value="1"/>
</dbReference>
<comment type="caution">
    <text evidence="3">The sequence shown here is derived from an EMBL/GenBank/DDBJ whole genome shotgun (WGS) entry which is preliminary data.</text>
</comment>
<dbReference type="AlphaFoldDB" id="A0A926ES92"/>
<feature type="chain" id="PRO_5039371008" evidence="2">
    <location>
        <begin position="23"/>
        <end position="447"/>
    </location>
</feature>
<proteinExistence type="predicted"/>
<dbReference type="PANTHER" id="PTHR43649">
    <property type="entry name" value="ARABINOSE-BINDING PROTEIN-RELATED"/>
    <property type="match status" value="1"/>
</dbReference>
<accession>A0A926ES92</accession>
<dbReference type="PANTHER" id="PTHR43649:SF12">
    <property type="entry name" value="DIACETYLCHITOBIOSE BINDING PROTEIN DASA"/>
    <property type="match status" value="1"/>
</dbReference>
<dbReference type="SUPFAM" id="SSF53850">
    <property type="entry name" value="Periplasmic binding protein-like II"/>
    <property type="match status" value="1"/>
</dbReference>
<evidence type="ECO:0000256" key="1">
    <source>
        <dbReference type="SAM" id="MobiDB-lite"/>
    </source>
</evidence>
<dbReference type="Proteomes" id="UP000623678">
    <property type="component" value="Unassembled WGS sequence"/>
</dbReference>
<feature type="region of interest" description="Disordered" evidence="1">
    <location>
        <begin position="23"/>
        <end position="49"/>
    </location>
</feature>
<feature type="compositionally biased region" description="Polar residues" evidence="1">
    <location>
        <begin position="23"/>
        <end position="34"/>
    </location>
</feature>
<evidence type="ECO:0000313" key="4">
    <source>
        <dbReference type="Proteomes" id="UP000623678"/>
    </source>
</evidence>
<dbReference type="InterPro" id="IPR050490">
    <property type="entry name" value="Bact_solute-bd_prot1"/>
</dbReference>
<dbReference type="RefSeq" id="WP_262395194.1">
    <property type="nucleotide sequence ID" value="NZ_JACRTD010000004.1"/>
</dbReference>
<name>A0A926ES92_9FIRM</name>